<proteinExistence type="predicted"/>
<dbReference type="EMBL" id="KX699782">
    <property type="protein sequence ID" value="APD73738.1"/>
    <property type="molecule type" value="Genomic_DNA"/>
</dbReference>
<name>A0A1J0R7J8_9TRYP</name>
<feature type="signal peptide" evidence="1">
    <location>
        <begin position="1"/>
        <end position="20"/>
    </location>
</feature>
<keyword evidence="1" id="KW-0732">Signal</keyword>
<protein>
    <submittedName>
        <fullName evidence="2">Variant surface glycoprotein 1125.1551</fullName>
    </submittedName>
</protein>
<sequence length="285" mass="29963">MKAATTYLLLAVAATLHTRGAPHVNCSDANPMVYVGEHMRMLRTLASVNTEHQVDTLKLRVAAALTGDARRAGLLRALANLKVKCHDETTTATLTAQYDAATKVSAMAAMAGIATVTADVADMEIADVAFVTGSGSAAKHLRIKPDDTATGLANGKCTLSNYLQHEGPADSSNAHANWQINLKVITIDTTAGSQNAAQAMCCATDTNCASTTQDTKVGIKKGKIYKAEPPAKQATGKTKGPAGKKDIQWHFPNAELAYQCAKADSEMHGRWQGPSRQGTLAQCGA</sequence>
<reference evidence="2" key="1">
    <citation type="submission" date="2016-08" db="EMBL/GenBank/DDBJ databases">
        <title>VSG repertoire of Trypanosoma brucei EATRO 1125.</title>
        <authorList>
            <person name="Cross G.A."/>
        </authorList>
    </citation>
    <scope>NUCLEOTIDE SEQUENCE</scope>
    <source>
        <strain evidence="2">EATRO 1125</strain>
    </source>
</reference>
<evidence type="ECO:0000256" key="1">
    <source>
        <dbReference type="SAM" id="SignalP"/>
    </source>
</evidence>
<dbReference type="AlphaFoldDB" id="A0A1J0R7J8"/>
<evidence type="ECO:0000313" key="2">
    <source>
        <dbReference type="EMBL" id="APD73738.1"/>
    </source>
</evidence>
<dbReference type="VEuPathDB" id="TriTrypDB:Tb927.2.6410"/>
<organism evidence="2">
    <name type="scientific">Trypanosoma brucei</name>
    <dbReference type="NCBI Taxonomy" id="5691"/>
    <lineage>
        <taxon>Eukaryota</taxon>
        <taxon>Discoba</taxon>
        <taxon>Euglenozoa</taxon>
        <taxon>Kinetoplastea</taxon>
        <taxon>Metakinetoplastina</taxon>
        <taxon>Trypanosomatida</taxon>
        <taxon>Trypanosomatidae</taxon>
        <taxon>Trypanosoma</taxon>
    </lineage>
</organism>
<feature type="chain" id="PRO_5012158872" evidence="1">
    <location>
        <begin position="21"/>
        <end position="285"/>
    </location>
</feature>
<accession>A0A1J0R7J8</accession>